<gene>
    <name evidence="5" type="ORF">CH376_17245</name>
</gene>
<feature type="domain" description="HTH araC/xylS-type" evidence="4">
    <location>
        <begin position="195"/>
        <end position="288"/>
    </location>
</feature>
<dbReference type="Gene3D" id="1.10.10.60">
    <property type="entry name" value="Homeodomain-like"/>
    <property type="match status" value="1"/>
</dbReference>
<dbReference type="InterPro" id="IPR014710">
    <property type="entry name" value="RmlC-like_jellyroll"/>
</dbReference>
<dbReference type="Proteomes" id="UP000232149">
    <property type="component" value="Unassembled WGS sequence"/>
</dbReference>
<dbReference type="InterPro" id="IPR009057">
    <property type="entry name" value="Homeodomain-like_sf"/>
</dbReference>
<evidence type="ECO:0000256" key="3">
    <source>
        <dbReference type="ARBA" id="ARBA00023163"/>
    </source>
</evidence>
<dbReference type="RefSeq" id="WP_100788251.1">
    <property type="nucleotide sequence ID" value="NZ_NPDU01000053.1"/>
</dbReference>
<dbReference type="Pfam" id="PF02311">
    <property type="entry name" value="AraC_binding"/>
    <property type="match status" value="1"/>
</dbReference>
<evidence type="ECO:0000313" key="6">
    <source>
        <dbReference type="Proteomes" id="UP000232149"/>
    </source>
</evidence>
<dbReference type="PROSITE" id="PS01124">
    <property type="entry name" value="HTH_ARAC_FAMILY_2"/>
    <property type="match status" value="1"/>
</dbReference>
<dbReference type="InterPro" id="IPR003313">
    <property type="entry name" value="AraC-bd"/>
</dbReference>
<keyword evidence="1" id="KW-0805">Transcription regulation</keyword>
<proteinExistence type="predicted"/>
<evidence type="ECO:0000259" key="4">
    <source>
        <dbReference type="PROSITE" id="PS01124"/>
    </source>
</evidence>
<dbReference type="InterPro" id="IPR037923">
    <property type="entry name" value="HTH-like"/>
</dbReference>
<dbReference type="SUPFAM" id="SSF51215">
    <property type="entry name" value="Regulatory protein AraC"/>
    <property type="match status" value="1"/>
</dbReference>
<protein>
    <recommendedName>
        <fullName evidence="4">HTH araC/xylS-type domain-containing protein</fullName>
    </recommendedName>
</protein>
<dbReference type="Gene3D" id="2.60.120.10">
    <property type="entry name" value="Jelly Rolls"/>
    <property type="match status" value="1"/>
</dbReference>
<dbReference type="SMART" id="SM00342">
    <property type="entry name" value="HTH_ARAC"/>
    <property type="match status" value="1"/>
</dbReference>
<sequence>MGSKLNRTESVRKQKELRTYILPELGKSPWEDVLYEPLENLIPKNLSYPHRHDFYEILIVRSGSGKIRIDSREYSLSANKMFFLTPYQAHRSEWSSKARGSVLMFKESFLLADSNSKGPWEYPFFHSLESTPALDFSKIPSILNVISLFEEEWFREQDSDRNLLRNYSEILMIHAERSYKELPGGIPSKTSSLVRRFLKLVGESPNASKSVRNYASKLLVTPGHLNDTVKKETDRTASEFLKERINLEAKRLLEHTDANVSEISVKLGFNDHSYFIRFFDSVLKVSHK</sequence>
<dbReference type="PANTHER" id="PTHR43280">
    <property type="entry name" value="ARAC-FAMILY TRANSCRIPTIONAL REGULATOR"/>
    <property type="match status" value="1"/>
</dbReference>
<keyword evidence="6" id="KW-1185">Reference proteome</keyword>
<evidence type="ECO:0000256" key="2">
    <source>
        <dbReference type="ARBA" id="ARBA00023125"/>
    </source>
</evidence>
<keyword evidence="3" id="KW-0804">Transcription</keyword>
<dbReference type="Pfam" id="PF12833">
    <property type="entry name" value="HTH_18"/>
    <property type="match status" value="1"/>
</dbReference>
<reference evidence="5 6" key="1">
    <citation type="submission" date="2017-07" db="EMBL/GenBank/DDBJ databases">
        <title>Leptospira spp. isolated from tropical soils.</title>
        <authorList>
            <person name="Thibeaux R."/>
            <person name="Iraola G."/>
            <person name="Ferres I."/>
            <person name="Bierque E."/>
            <person name="Girault D."/>
            <person name="Soupe-Gilbert M.-E."/>
            <person name="Picardeau M."/>
            <person name="Goarant C."/>
        </authorList>
    </citation>
    <scope>NUCLEOTIDE SEQUENCE [LARGE SCALE GENOMIC DNA]</scope>
    <source>
        <strain evidence="5 6">FH2-B-D1</strain>
    </source>
</reference>
<dbReference type="SUPFAM" id="SSF46689">
    <property type="entry name" value="Homeodomain-like"/>
    <property type="match status" value="1"/>
</dbReference>
<comment type="caution">
    <text evidence="5">The sequence shown here is derived from an EMBL/GenBank/DDBJ whole genome shotgun (WGS) entry which is preliminary data.</text>
</comment>
<evidence type="ECO:0000313" key="5">
    <source>
        <dbReference type="EMBL" id="PJZ60699.1"/>
    </source>
</evidence>
<name>A0ABX4NVJ6_9LEPT</name>
<keyword evidence="2" id="KW-0238">DNA-binding</keyword>
<dbReference type="PANTHER" id="PTHR43280:SF32">
    <property type="entry name" value="TRANSCRIPTIONAL REGULATORY PROTEIN"/>
    <property type="match status" value="1"/>
</dbReference>
<evidence type="ECO:0000256" key="1">
    <source>
        <dbReference type="ARBA" id="ARBA00023015"/>
    </source>
</evidence>
<organism evidence="5 6">
    <name type="scientific">Leptospira adleri</name>
    <dbReference type="NCBI Taxonomy" id="2023186"/>
    <lineage>
        <taxon>Bacteria</taxon>
        <taxon>Pseudomonadati</taxon>
        <taxon>Spirochaetota</taxon>
        <taxon>Spirochaetia</taxon>
        <taxon>Leptospirales</taxon>
        <taxon>Leptospiraceae</taxon>
        <taxon>Leptospira</taxon>
    </lineage>
</organism>
<accession>A0ABX4NVJ6</accession>
<dbReference type="EMBL" id="NPDU01000053">
    <property type="protein sequence ID" value="PJZ60699.1"/>
    <property type="molecule type" value="Genomic_DNA"/>
</dbReference>
<dbReference type="InterPro" id="IPR018060">
    <property type="entry name" value="HTH_AraC"/>
</dbReference>